<feature type="transmembrane region" description="Helical" evidence="1">
    <location>
        <begin position="28"/>
        <end position="48"/>
    </location>
</feature>
<keyword evidence="1" id="KW-0812">Transmembrane</keyword>
<keyword evidence="3" id="KW-1185">Reference proteome</keyword>
<accession>A0A1U7NYD7</accession>
<reference evidence="2 3" key="1">
    <citation type="submission" date="2017-01" db="EMBL/GenBank/DDBJ databases">
        <title>Genome Analysis of Deinococcus marmoris KOPRI26562.</title>
        <authorList>
            <person name="Kim J.H."/>
            <person name="Oh H.-M."/>
        </authorList>
    </citation>
    <scope>NUCLEOTIDE SEQUENCE [LARGE SCALE GENOMIC DNA]</scope>
    <source>
        <strain evidence="2 3">KOPRI26562</strain>
    </source>
</reference>
<proteinExistence type="predicted"/>
<dbReference type="STRING" id="249408.BOO71_0006799"/>
<evidence type="ECO:0008006" key="4">
    <source>
        <dbReference type="Google" id="ProtNLM"/>
    </source>
</evidence>
<dbReference type="EMBL" id="MSTI01000077">
    <property type="protein sequence ID" value="OLV17914.1"/>
    <property type="molecule type" value="Genomic_DNA"/>
</dbReference>
<organism evidence="2 3">
    <name type="scientific">Deinococcus marmoris</name>
    <dbReference type="NCBI Taxonomy" id="249408"/>
    <lineage>
        <taxon>Bacteria</taxon>
        <taxon>Thermotogati</taxon>
        <taxon>Deinococcota</taxon>
        <taxon>Deinococci</taxon>
        <taxon>Deinococcales</taxon>
        <taxon>Deinococcaceae</taxon>
        <taxon>Deinococcus</taxon>
    </lineage>
</organism>
<dbReference type="InterPro" id="IPR021214">
    <property type="entry name" value="DUF2568"/>
</dbReference>
<protein>
    <recommendedName>
        <fullName evidence="4">DUF2568 domain-containing protein</fullName>
    </recommendedName>
</protein>
<dbReference type="Proteomes" id="UP000186607">
    <property type="component" value="Unassembled WGS sequence"/>
</dbReference>
<keyword evidence="1" id="KW-0472">Membrane</keyword>
<comment type="caution">
    <text evidence="2">The sequence shown here is derived from an EMBL/GenBank/DDBJ whole genome shotgun (WGS) entry which is preliminary data.</text>
</comment>
<evidence type="ECO:0000313" key="2">
    <source>
        <dbReference type="EMBL" id="OLV17914.1"/>
    </source>
</evidence>
<evidence type="ECO:0000256" key="1">
    <source>
        <dbReference type="SAM" id="Phobius"/>
    </source>
</evidence>
<evidence type="ECO:0000313" key="3">
    <source>
        <dbReference type="Proteomes" id="UP000186607"/>
    </source>
</evidence>
<gene>
    <name evidence="2" type="ORF">BOO71_0006799</name>
</gene>
<dbReference type="AlphaFoldDB" id="A0A1U7NYD7"/>
<feature type="transmembrane region" description="Helical" evidence="1">
    <location>
        <begin position="60"/>
        <end position="91"/>
    </location>
</feature>
<keyword evidence="1" id="KW-1133">Transmembrane helix</keyword>
<name>A0A1U7NYD7_9DEIO</name>
<sequence length="96" mass="9715">MLTFSLEIAALAAVAAWGNQVAGWPGLFAAPLALAVFWGTFLSPRASHPFRGPAWPLAKLAVFALACAAALTTAGPLPAAAFLGLALLSVLQGGTR</sequence>
<dbReference type="Pfam" id="PF10823">
    <property type="entry name" value="DUF2568"/>
    <property type="match status" value="1"/>
</dbReference>